<reference evidence="2" key="1">
    <citation type="submission" date="2023-03" db="EMBL/GenBank/DDBJ databases">
        <title>Massive genome expansion in bonnet fungi (Mycena s.s.) driven by repeated elements and novel gene families across ecological guilds.</title>
        <authorList>
            <consortium name="Lawrence Berkeley National Laboratory"/>
            <person name="Harder C.B."/>
            <person name="Miyauchi S."/>
            <person name="Viragh M."/>
            <person name="Kuo A."/>
            <person name="Thoen E."/>
            <person name="Andreopoulos B."/>
            <person name="Lu D."/>
            <person name="Skrede I."/>
            <person name="Drula E."/>
            <person name="Henrissat B."/>
            <person name="Morin E."/>
            <person name="Kohler A."/>
            <person name="Barry K."/>
            <person name="LaButti K."/>
            <person name="Morin E."/>
            <person name="Salamov A."/>
            <person name="Lipzen A."/>
            <person name="Mereny Z."/>
            <person name="Hegedus B."/>
            <person name="Baldrian P."/>
            <person name="Stursova M."/>
            <person name="Weitz H."/>
            <person name="Taylor A."/>
            <person name="Grigoriev I.V."/>
            <person name="Nagy L.G."/>
            <person name="Martin F."/>
            <person name="Kauserud H."/>
        </authorList>
    </citation>
    <scope>NUCLEOTIDE SEQUENCE</scope>
    <source>
        <strain evidence="2">9284</strain>
    </source>
</reference>
<proteinExistence type="predicted"/>
<feature type="region of interest" description="Disordered" evidence="1">
    <location>
        <begin position="307"/>
        <end position="338"/>
    </location>
</feature>
<evidence type="ECO:0000313" key="2">
    <source>
        <dbReference type="EMBL" id="KAJ7620442.1"/>
    </source>
</evidence>
<dbReference type="Gene3D" id="3.80.10.10">
    <property type="entry name" value="Ribonuclease Inhibitor"/>
    <property type="match status" value="1"/>
</dbReference>
<dbReference type="AlphaFoldDB" id="A0AAD7BGL1"/>
<feature type="compositionally biased region" description="Low complexity" evidence="1">
    <location>
        <begin position="325"/>
        <end position="338"/>
    </location>
</feature>
<protein>
    <submittedName>
        <fullName evidence="2">Uncharacterized protein</fullName>
    </submittedName>
</protein>
<dbReference type="EMBL" id="JARKIF010000017">
    <property type="protein sequence ID" value="KAJ7620442.1"/>
    <property type="molecule type" value="Genomic_DNA"/>
</dbReference>
<dbReference type="SUPFAM" id="SSF52047">
    <property type="entry name" value="RNI-like"/>
    <property type="match status" value="1"/>
</dbReference>
<dbReference type="Proteomes" id="UP001221142">
    <property type="component" value="Unassembled WGS sequence"/>
</dbReference>
<feature type="compositionally biased region" description="Basic and acidic residues" evidence="1">
    <location>
        <begin position="308"/>
        <end position="318"/>
    </location>
</feature>
<organism evidence="2 3">
    <name type="scientific">Roridomyces roridus</name>
    <dbReference type="NCBI Taxonomy" id="1738132"/>
    <lineage>
        <taxon>Eukaryota</taxon>
        <taxon>Fungi</taxon>
        <taxon>Dikarya</taxon>
        <taxon>Basidiomycota</taxon>
        <taxon>Agaricomycotina</taxon>
        <taxon>Agaricomycetes</taxon>
        <taxon>Agaricomycetidae</taxon>
        <taxon>Agaricales</taxon>
        <taxon>Marasmiineae</taxon>
        <taxon>Mycenaceae</taxon>
        <taxon>Roridomyces</taxon>
    </lineage>
</organism>
<evidence type="ECO:0000313" key="3">
    <source>
        <dbReference type="Proteomes" id="UP001221142"/>
    </source>
</evidence>
<evidence type="ECO:0000256" key="1">
    <source>
        <dbReference type="SAM" id="MobiDB-lite"/>
    </source>
</evidence>
<dbReference type="InterPro" id="IPR032675">
    <property type="entry name" value="LRR_dom_sf"/>
</dbReference>
<sequence length="682" mass="77190">MPRDPFITFENDELPSSSYLEGRCACSVFFSPAVIPFWNWKTGLVLMYKQPLNPEQLKQVTRGVLSHMAFLAPLIWLRRAPGRRRVDSMAAGQRGKIDAAGVDVECQQGWQDESRASSQRIVSVLLLPVVDPLQYPLLLPGGDVRGFTRREGDGDCVPRRRRKPRSTVTRDWAVGSEGNWKEAVSERRQPERSEVIVEFSEGRVWLAANRGPLHYWLVHARDTGTKDARIRSGMPAGRDAHRRVLAAVRVKEKRIAGGRGRNVTLIKTDLEALPRGQWPFAYPKRRASAKDLRINLTFAELVALQPSKSKESGPDAQRRGSIKVPSSPGPGANPNNMPIGCESMMHRVTYMRFDGLMAAIGGLWHGGGVMNDISLYRIFIEPVSVEALPEPHARRVARQSLSRVEPILYHILLLLNPRGPSGRTALSGKLGYPRADHLRFHHMLQTPSPILARSVRHLCLFSVPDQVQQHVLSATLHVENLWILHSITHSSVVSLASRLSKLRHLHCRLQAHSTPFDFRQLSFDHLTHLELMCFGDPLPTAIDVWLPRLPALTHLAFSDNDVIDAMVEFLRANTALRALIFKIWADHLSGDLIIPLNKCPADIRFVQLRCTEYIKDWHMGALTGRDFWCMVSVQKLIQPRFELRTAWKSTVQRCQHFHSVFVQYPISATQCQQRTSTWSLKM</sequence>
<comment type="caution">
    <text evidence="2">The sequence shown here is derived from an EMBL/GenBank/DDBJ whole genome shotgun (WGS) entry which is preliminary data.</text>
</comment>
<gene>
    <name evidence="2" type="ORF">FB45DRAFT_1094619</name>
</gene>
<keyword evidence="3" id="KW-1185">Reference proteome</keyword>
<name>A0AAD7BGL1_9AGAR</name>
<accession>A0AAD7BGL1</accession>